<comment type="caution">
    <text evidence="1">The sequence shown here is derived from an EMBL/GenBank/DDBJ whole genome shotgun (WGS) entry which is preliminary data.</text>
</comment>
<dbReference type="EMBL" id="LNIX01000010">
    <property type="protein sequence ID" value="OXA49145.1"/>
    <property type="molecule type" value="Genomic_DNA"/>
</dbReference>
<evidence type="ECO:0000313" key="2">
    <source>
        <dbReference type="Proteomes" id="UP000198287"/>
    </source>
</evidence>
<gene>
    <name evidence="1" type="ORF">Fcan01_15419</name>
</gene>
<organism evidence="1 2">
    <name type="scientific">Folsomia candida</name>
    <name type="common">Springtail</name>
    <dbReference type="NCBI Taxonomy" id="158441"/>
    <lineage>
        <taxon>Eukaryota</taxon>
        <taxon>Metazoa</taxon>
        <taxon>Ecdysozoa</taxon>
        <taxon>Arthropoda</taxon>
        <taxon>Hexapoda</taxon>
        <taxon>Collembola</taxon>
        <taxon>Entomobryomorpha</taxon>
        <taxon>Isotomoidea</taxon>
        <taxon>Isotomidae</taxon>
        <taxon>Proisotominae</taxon>
        <taxon>Folsomia</taxon>
    </lineage>
</organism>
<reference evidence="1 2" key="1">
    <citation type="submission" date="2015-12" db="EMBL/GenBank/DDBJ databases">
        <title>The genome of Folsomia candida.</title>
        <authorList>
            <person name="Faddeeva A."/>
            <person name="Derks M.F."/>
            <person name="Anvar Y."/>
            <person name="Smit S."/>
            <person name="Van Straalen N."/>
            <person name="Roelofs D."/>
        </authorList>
    </citation>
    <scope>NUCLEOTIDE SEQUENCE [LARGE SCALE GENOMIC DNA]</scope>
    <source>
        <strain evidence="1 2">VU population</strain>
        <tissue evidence="1">Whole body</tissue>
    </source>
</reference>
<name>A0A226DUG8_FOLCA</name>
<protein>
    <submittedName>
        <fullName evidence="1">Uncharacterized protein</fullName>
    </submittedName>
</protein>
<proteinExistence type="predicted"/>
<dbReference type="Proteomes" id="UP000198287">
    <property type="component" value="Unassembled WGS sequence"/>
</dbReference>
<sequence>MLRIKIIIILLFLLVAIISTLKLPTVISHPRIRCTWKYSIDGRNYNTSIRFNLDKFFFESATPKFPIILEGFLDSDVINLNRSSSISRRPDQCKAHVVIANSPYFPFVSGEDTAKTLVYVMPASFRIPDVVINHLWRFLIDNIRDIFVFHVNYDDKNNVKMPNRLRAFQQRPTYVLEYDPLQEILPSELFQPNGNFELGVIWIFEPQGDTRNLYLHLNPSNLPKLSALATLMDPRLIVLLHLQSYLNFTPSFVLNYDIIRKQEAGRGSVMLPTIYTPKMFSYGFGLNTLYTNMNPLITTYLKRREETLHILYCENIPDPYTPSAFSATLFRAFDAATWIFLLATYIGCALTTKLVSRTDACPFFSVVCIFFRQSVSKFKPLHLVVSLVFIPILFPYEADITARVIAPDEPSIYNNFEDYSTALMPYL</sequence>
<keyword evidence="2" id="KW-1185">Reference proteome</keyword>
<dbReference type="AlphaFoldDB" id="A0A226DUG8"/>
<evidence type="ECO:0000313" key="1">
    <source>
        <dbReference type="EMBL" id="OXA49145.1"/>
    </source>
</evidence>
<accession>A0A226DUG8</accession>